<reference evidence="1 2" key="1">
    <citation type="submission" date="2016-03" db="EMBL/GenBank/DDBJ databases">
        <title>Choanephora cucurbitarum.</title>
        <authorList>
            <person name="Min B."/>
            <person name="Park H."/>
            <person name="Park J.-H."/>
            <person name="Shin H.-D."/>
            <person name="Choi I.-G."/>
        </authorList>
    </citation>
    <scope>NUCLEOTIDE SEQUENCE [LARGE SCALE GENOMIC DNA]</scope>
    <source>
        <strain evidence="1 2">KUS-F28377</strain>
    </source>
</reference>
<gene>
    <name evidence="1" type="primary">API</name>
    <name evidence="1" type="ORF">A0J61_01116</name>
</gene>
<dbReference type="Gene3D" id="2.40.10.10">
    <property type="entry name" value="Trypsin-like serine proteases"/>
    <property type="match status" value="1"/>
</dbReference>
<dbReference type="InterPro" id="IPR009003">
    <property type="entry name" value="Peptidase_S1_PA"/>
</dbReference>
<keyword evidence="1" id="KW-0645">Protease</keyword>
<dbReference type="GO" id="GO:0008233">
    <property type="term" value="F:peptidase activity"/>
    <property type="evidence" value="ECO:0007669"/>
    <property type="project" value="UniProtKB-KW"/>
</dbReference>
<comment type="caution">
    <text evidence="1">The sequence shown here is derived from an EMBL/GenBank/DDBJ whole genome shotgun (WGS) entry which is preliminary data.</text>
</comment>
<evidence type="ECO:0000313" key="2">
    <source>
        <dbReference type="Proteomes" id="UP000093000"/>
    </source>
</evidence>
<dbReference type="OrthoDB" id="2333706at2759"/>
<dbReference type="Proteomes" id="UP000093000">
    <property type="component" value="Unassembled WGS sequence"/>
</dbReference>
<evidence type="ECO:0000313" key="1">
    <source>
        <dbReference type="EMBL" id="OBZ90822.1"/>
    </source>
</evidence>
<dbReference type="GO" id="GO:0006508">
    <property type="term" value="P:proteolysis"/>
    <property type="evidence" value="ECO:0007669"/>
    <property type="project" value="UniProtKB-KW"/>
</dbReference>
<dbReference type="InterPro" id="IPR043504">
    <property type="entry name" value="Peptidase_S1_PA_chymotrypsin"/>
</dbReference>
<proteinExistence type="predicted"/>
<name>A0A1C7NNW6_9FUNG</name>
<accession>A0A1C7NNW6</accession>
<dbReference type="EMBL" id="LUGH01000032">
    <property type="protein sequence ID" value="OBZ90822.1"/>
    <property type="molecule type" value="Genomic_DNA"/>
</dbReference>
<protein>
    <submittedName>
        <fullName evidence="1">Protease 1</fullName>
    </submittedName>
</protein>
<keyword evidence="1" id="KW-0378">Hydrolase</keyword>
<dbReference type="InParanoid" id="A0A1C7NNW6"/>
<organism evidence="1 2">
    <name type="scientific">Choanephora cucurbitarum</name>
    <dbReference type="NCBI Taxonomy" id="101091"/>
    <lineage>
        <taxon>Eukaryota</taxon>
        <taxon>Fungi</taxon>
        <taxon>Fungi incertae sedis</taxon>
        <taxon>Mucoromycota</taxon>
        <taxon>Mucoromycotina</taxon>
        <taxon>Mucoromycetes</taxon>
        <taxon>Mucorales</taxon>
        <taxon>Mucorineae</taxon>
        <taxon>Choanephoraceae</taxon>
        <taxon>Choanephoroideae</taxon>
        <taxon>Choanephora</taxon>
    </lineage>
</organism>
<sequence length="312" mass="35826">MDRNEKIQSLSRFSNASLARLATQPMDGDTLYVVYKSYSHQLPPYLHIAHVVYGHLPIPFLNTFSLYESNQNVISTLRSSRAGTCNVDYACDAISLHWSKQASSIAILLTHDNQRYYMVLLSYQEKSCRSSSKFKRRLKTLRGLILLNSSNISDYAILELKERIPEEYNVYLAGWTTETKPDWPLIGIHHPQGDVKKLSIYNNSLKPSCWDECPKKSHWKVERWTRGTTESGSSGSPLFDAHHRIVGQLHGGQAACWNKNGYDMYGSFKESWYLGLSNILDPYDRTSKQYHVKLDGVYLNTIRDSNYPEDKL</sequence>
<dbReference type="SUPFAM" id="SSF50494">
    <property type="entry name" value="Trypsin-like serine proteases"/>
    <property type="match status" value="1"/>
</dbReference>
<keyword evidence="2" id="KW-1185">Reference proteome</keyword>
<dbReference type="AlphaFoldDB" id="A0A1C7NNW6"/>